<name>A0A3B1APY8_9ZZZZ</name>
<keyword evidence="3" id="KW-0479">Metal-binding</keyword>
<dbReference type="Pfam" id="PF01435">
    <property type="entry name" value="Peptidase_M48"/>
    <property type="match status" value="1"/>
</dbReference>
<keyword evidence="6" id="KW-0482">Metalloprotease</keyword>
<dbReference type="PANTHER" id="PTHR22726">
    <property type="entry name" value="METALLOENDOPEPTIDASE OMA1"/>
    <property type="match status" value="1"/>
</dbReference>
<organism evidence="8">
    <name type="scientific">hydrothermal vent metagenome</name>
    <dbReference type="NCBI Taxonomy" id="652676"/>
    <lineage>
        <taxon>unclassified sequences</taxon>
        <taxon>metagenomes</taxon>
        <taxon>ecological metagenomes</taxon>
    </lineage>
</organism>
<dbReference type="EMBL" id="UOFY01000023">
    <property type="protein sequence ID" value="VAX08036.1"/>
    <property type="molecule type" value="Genomic_DNA"/>
</dbReference>
<dbReference type="GO" id="GO:0004222">
    <property type="term" value="F:metalloendopeptidase activity"/>
    <property type="evidence" value="ECO:0007669"/>
    <property type="project" value="InterPro"/>
</dbReference>
<dbReference type="Gene3D" id="3.30.2010.10">
    <property type="entry name" value="Metalloproteases ('zincins'), catalytic domain"/>
    <property type="match status" value="1"/>
</dbReference>
<feature type="domain" description="Peptidase M48" evidence="7">
    <location>
        <begin position="46"/>
        <end position="224"/>
    </location>
</feature>
<evidence type="ECO:0000256" key="6">
    <source>
        <dbReference type="ARBA" id="ARBA00023049"/>
    </source>
</evidence>
<dbReference type="PANTHER" id="PTHR22726:SF1">
    <property type="entry name" value="METALLOENDOPEPTIDASE OMA1, MITOCHONDRIAL"/>
    <property type="match status" value="1"/>
</dbReference>
<evidence type="ECO:0000256" key="2">
    <source>
        <dbReference type="ARBA" id="ARBA00022670"/>
    </source>
</evidence>
<dbReference type="GO" id="GO:0016020">
    <property type="term" value="C:membrane"/>
    <property type="evidence" value="ECO:0007669"/>
    <property type="project" value="TreeGrafter"/>
</dbReference>
<keyword evidence="4" id="KW-0378">Hydrolase</keyword>
<sequence>MIAGVLLITLLISLSVDWLVRYIPFEYEQQLVQKYEPELKDRDEVDAYLQILADELAVAMELPAGMKITVHYVNDDTVNAFATLGGHIMVFRGLLEKLPSENALIMLLGHEMAHIKLRHPLRAMGKGMVLSVLFSMVLGQSSDAASQLMSNAGMMTMLGFSREQEEGADEEGMQAMWRYYHHVAGSLALFDVLQKVTQKQGAYVPALLRSHPQTADRITHLREIQKTRGWIAQGTRHLIPANILEKISTDKSMLIESK</sequence>
<accession>A0A3B1APY8</accession>
<keyword evidence="5" id="KW-0862">Zinc</keyword>
<reference evidence="8" key="1">
    <citation type="submission" date="2018-06" db="EMBL/GenBank/DDBJ databases">
        <authorList>
            <person name="Zhirakovskaya E."/>
        </authorList>
    </citation>
    <scope>NUCLEOTIDE SEQUENCE</scope>
</reference>
<dbReference type="AlphaFoldDB" id="A0A3B1APY8"/>
<evidence type="ECO:0000256" key="1">
    <source>
        <dbReference type="ARBA" id="ARBA00001947"/>
    </source>
</evidence>
<evidence type="ECO:0000313" key="8">
    <source>
        <dbReference type="EMBL" id="VAX08036.1"/>
    </source>
</evidence>
<evidence type="ECO:0000256" key="5">
    <source>
        <dbReference type="ARBA" id="ARBA00022833"/>
    </source>
</evidence>
<dbReference type="InterPro" id="IPR051156">
    <property type="entry name" value="Mito/Outer_Membr_Metalloprot"/>
</dbReference>
<comment type="cofactor">
    <cofactor evidence="1">
        <name>Zn(2+)</name>
        <dbReference type="ChEBI" id="CHEBI:29105"/>
    </cofactor>
</comment>
<dbReference type="InterPro" id="IPR001915">
    <property type="entry name" value="Peptidase_M48"/>
</dbReference>
<dbReference type="GO" id="GO:0051603">
    <property type="term" value="P:proteolysis involved in protein catabolic process"/>
    <property type="evidence" value="ECO:0007669"/>
    <property type="project" value="TreeGrafter"/>
</dbReference>
<gene>
    <name evidence="8" type="ORF">MNBD_GAMMA25-2309</name>
</gene>
<dbReference type="CDD" id="cd07332">
    <property type="entry name" value="M48C_Oma1_like"/>
    <property type="match status" value="1"/>
</dbReference>
<evidence type="ECO:0000259" key="7">
    <source>
        <dbReference type="Pfam" id="PF01435"/>
    </source>
</evidence>
<proteinExistence type="predicted"/>
<protein>
    <recommendedName>
        <fullName evidence="7">Peptidase M48 domain-containing protein</fullName>
    </recommendedName>
</protein>
<keyword evidence="2" id="KW-0645">Protease</keyword>
<dbReference type="GO" id="GO:0046872">
    <property type="term" value="F:metal ion binding"/>
    <property type="evidence" value="ECO:0007669"/>
    <property type="project" value="UniProtKB-KW"/>
</dbReference>
<evidence type="ECO:0000256" key="4">
    <source>
        <dbReference type="ARBA" id="ARBA00022801"/>
    </source>
</evidence>
<evidence type="ECO:0000256" key="3">
    <source>
        <dbReference type="ARBA" id="ARBA00022723"/>
    </source>
</evidence>